<accession>A0A9E7EJ23</accession>
<dbReference type="OrthoDB" id="1895233at2759"/>
<evidence type="ECO:0000313" key="1">
    <source>
        <dbReference type="EMBL" id="URD77903.1"/>
    </source>
</evidence>
<gene>
    <name evidence="1" type="ORF">MUK42_03592</name>
</gene>
<proteinExistence type="predicted"/>
<dbReference type="Proteomes" id="UP001055439">
    <property type="component" value="Chromosome 10"/>
</dbReference>
<dbReference type="PANTHER" id="PTHR37720:SF2">
    <property type="entry name" value="OS10G0481400 PROTEIN"/>
    <property type="match status" value="1"/>
</dbReference>
<reference evidence="1" key="1">
    <citation type="submission" date="2022-05" db="EMBL/GenBank/DDBJ databases">
        <title>The Musa troglodytarum L. genome provides insights into the mechanism of non-climacteric behaviour and enrichment of carotenoids.</title>
        <authorList>
            <person name="Wang J."/>
        </authorList>
    </citation>
    <scope>NUCLEOTIDE SEQUENCE</scope>
    <source>
        <tissue evidence="1">Leaf</tissue>
    </source>
</reference>
<evidence type="ECO:0000313" key="2">
    <source>
        <dbReference type="Proteomes" id="UP001055439"/>
    </source>
</evidence>
<organism evidence="1 2">
    <name type="scientific">Musa troglodytarum</name>
    <name type="common">fe'i banana</name>
    <dbReference type="NCBI Taxonomy" id="320322"/>
    <lineage>
        <taxon>Eukaryota</taxon>
        <taxon>Viridiplantae</taxon>
        <taxon>Streptophyta</taxon>
        <taxon>Embryophyta</taxon>
        <taxon>Tracheophyta</taxon>
        <taxon>Spermatophyta</taxon>
        <taxon>Magnoliopsida</taxon>
        <taxon>Liliopsida</taxon>
        <taxon>Zingiberales</taxon>
        <taxon>Musaceae</taxon>
        <taxon>Musa</taxon>
    </lineage>
</organism>
<dbReference type="AlphaFoldDB" id="A0A9E7EJ23"/>
<dbReference type="PANTHER" id="PTHR37720">
    <property type="entry name" value="OS10G0481400 PROTEIN"/>
    <property type="match status" value="1"/>
</dbReference>
<dbReference type="EMBL" id="CP097503">
    <property type="protein sequence ID" value="URD77903.1"/>
    <property type="molecule type" value="Genomic_DNA"/>
</dbReference>
<sequence length="76" mass="8654">MISILTQERLLGVALGAAFTASVVLENRRAIHRSISDNRPEHMLEKKMPSEFAQMWNKAVDRTLGQLIIYLSSRGW</sequence>
<protein>
    <submittedName>
        <fullName evidence="1">Uncharacterized protein</fullName>
    </submittedName>
</protein>
<keyword evidence="2" id="KW-1185">Reference proteome</keyword>
<name>A0A9E7EJ23_9LILI</name>